<organism evidence="6 7">
    <name type="scientific">Anaeramoeba flamelloides</name>
    <dbReference type="NCBI Taxonomy" id="1746091"/>
    <lineage>
        <taxon>Eukaryota</taxon>
        <taxon>Metamonada</taxon>
        <taxon>Anaeramoebidae</taxon>
        <taxon>Anaeramoeba</taxon>
    </lineage>
</organism>
<dbReference type="Gene3D" id="1.20.920.10">
    <property type="entry name" value="Bromodomain-like"/>
    <property type="match status" value="1"/>
</dbReference>
<evidence type="ECO:0000259" key="4">
    <source>
        <dbReference type="PROSITE" id="PS50014"/>
    </source>
</evidence>
<feature type="domain" description="Bromo" evidence="4">
    <location>
        <begin position="45"/>
        <end position="115"/>
    </location>
</feature>
<dbReference type="Proteomes" id="UP001150062">
    <property type="component" value="Unassembled WGS sequence"/>
</dbReference>
<dbReference type="SMART" id="SM00297">
    <property type="entry name" value="BROMO"/>
    <property type="match status" value="1"/>
</dbReference>
<keyword evidence="1 2" id="KW-0103">Bromodomain</keyword>
<comment type="caution">
    <text evidence="6">The sequence shown here is derived from an EMBL/GenBank/DDBJ whole genome shotgun (WGS) entry which is preliminary data.</text>
</comment>
<dbReference type="Pfam" id="PF00439">
    <property type="entry name" value="Bromodomain"/>
    <property type="match status" value="1"/>
</dbReference>
<proteinExistence type="predicted"/>
<feature type="compositionally biased region" description="Polar residues" evidence="3">
    <location>
        <begin position="478"/>
        <end position="491"/>
    </location>
</feature>
<dbReference type="PRINTS" id="PR00503">
    <property type="entry name" value="BROMODOMAIN"/>
</dbReference>
<evidence type="ECO:0008006" key="8">
    <source>
        <dbReference type="Google" id="ProtNLM"/>
    </source>
</evidence>
<feature type="compositionally biased region" description="Basic and acidic residues" evidence="3">
    <location>
        <begin position="228"/>
        <end position="250"/>
    </location>
</feature>
<feature type="compositionally biased region" description="Basic residues" evidence="3">
    <location>
        <begin position="164"/>
        <end position="186"/>
    </location>
</feature>
<evidence type="ECO:0000256" key="2">
    <source>
        <dbReference type="PROSITE-ProRule" id="PRU00035"/>
    </source>
</evidence>
<dbReference type="Pfam" id="PF17035">
    <property type="entry name" value="BET"/>
    <property type="match status" value="1"/>
</dbReference>
<feature type="compositionally biased region" description="Basic and acidic residues" evidence="3">
    <location>
        <begin position="428"/>
        <end position="477"/>
    </location>
</feature>
<gene>
    <name evidence="6" type="ORF">M0813_25990</name>
</gene>
<feature type="region of interest" description="Disordered" evidence="3">
    <location>
        <begin position="560"/>
        <end position="603"/>
    </location>
</feature>
<feature type="region of interest" description="Disordered" evidence="3">
    <location>
        <begin position="419"/>
        <end position="491"/>
    </location>
</feature>
<feature type="compositionally biased region" description="Acidic residues" evidence="3">
    <location>
        <begin position="661"/>
        <end position="807"/>
    </location>
</feature>
<dbReference type="SUPFAM" id="SSF47370">
    <property type="entry name" value="Bromodomain"/>
    <property type="match status" value="1"/>
</dbReference>
<dbReference type="InterPro" id="IPR001487">
    <property type="entry name" value="Bromodomain"/>
</dbReference>
<feature type="domain" description="NET" evidence="5">
    <location>
        <begin position="486"/>
        <end position="564"/>
    </location>
</feature>
<dbReference type="PANTHER" id="PTHR45926">
    <property type="entry name" value="OSJNBA0053K19.4 PROTEIN"/>
    <property type="match status" value="1"/>
</dbReference>
<feature type="region of interest" description="Disordered" evidence="3">
    <location>
        <begin position="164"/>
        <end position="250"/>
    </location>
</feature>
<evidence type="ECO:0000256" key="1">
    <source>
        <dbReference type="ARBA" id="ARBA00023117"/>
    </source>
</evidence>
<dbReference type="EMBL" id="JAOAOG010000232">
    <property type="protein sequence ID" value="KAJ6238764.1"/>
    <property type="molecule type" value="Genomic_DNA"/>
</dbReference>
<feature type="compositionally biased region" description="Basic residues" evidence="3">
    <location>
        <begin position="200"/>
        <end position="219"/>
    </location>
</feature>
<sequence>MRRTKPKNTFRESKRRLTKLAKRSLMKHQRRIWYVKCEKLVKLLMSDPRSLPYLEPMDLTKYTDYLDFVTEPMDFSSIIKKLSSKGYKSRNEVFEDTKLIFQNAMQYNSEVSVYHIWANELLGEVKTQWRILELELQECVQRVKSSINEKMKQKLHLMQLRLRKQKMKSKKKHSARKMGANNKKKNSLMSSRARSGKMDSKKKHKMKKNKRSQRNKKFRNSQSNNNNHQRENRLAPNKNRELRRGKYRDDQRSMINKELNLFQKEIDLELGFEQKMKSIEDKNEQFLKSFDNLNSKIKQKYESLDLIEDKIENYDHWWKQISQFGQIDPNNPETTRQTICKFFDRNQDEGNYSKSLKQSFLITQKISIALQFLIYEGTPNDEVCLIDKGMLEKVIKQNDKDVAQFIQAFKSIKGDQEIPETSTLLNEPKNDQGKEMEIQKENDNINVHEKETGNLNENEKENENEQEKNFSKDETHNNLENNSGNKKDNQTQIKVVTLEERQNLFQIINELNENQRNEIIELITKNDPLQSEANHIDFETLPDKIISEVVNFVNQILESTKTTTTSSSSSSKSSTTPTSSSTLQSNKEQNKMNEEFPNFDSQDQIDNLDYFQNDRKRNHDQIEDEQDPNLVNNDNLDLENLNIDDYLKEDFIPSQNRLDNPQDDFNFDLDFGDLDDDDDDSNDDEDDSNEEDDEDVEDEDNNDTDRDEDGDEEEEEEEEDDEEVGLDIDNNDEEGEGVDDDDDSNDEEDDDNEDDLKDLEDFDNIDDVLDEDDLLVDDDDDSNDDDNDDDDNDDSNDDDGEMFEGFF</sequence>
<feature type="region of interest" description="Disordered" evidence="3">
    <location>
        <begin position="653"/>
        <end position="807"/>
    </location>
</feature>
<dbReference type="InterPro" id="IPR027353">
    <property type="entry name" value="NET_dom"/>
</dbReference>
<reference evidence="6" key="1">
    <citation type="submission" date="2022-08" db="EMBL/GenBank/DDBJ databases">
        <title>Novel sulfate-reducing endosymbionts in the free-living metamonad Anaeramoeba.</title>
        <authorList>
            <person name="Jerlstrom-Hultqvist J."/>
            <person name="Cepicka I."/>
            <person name="Gallot-Lavallee L."/>
            <person name="Salas-Leiva D."/>
            <person name="Curtis B.A."/>
            <person name="Zahonova K."/>
            <person name="Pipaliya S."/>
            <person name="Dacks J."/>
            <person name="Roger A.J."/>
        </authorList>
    </citation>
    <scope>NUCLEOTIDE SEQUENCE</scope>
    <source>
        <strain evidence="6">Schooner1</strain>
    </source>
</reference>
<evidence type="ECO:0000259" key="5">
    <source>
        <dbReference type="PROSITE" id="PS51525"/>
    </source>
</evidence>
<protein>
    <recommendedName>
        <fullName evidence="8">Bromo domain-containing protein</fullName>
    </recommendedName>
</protein>
<keyword evidence="7" id="KW-1185">Reference proteome</keyword>
<dbReference type="InterPro" id="IPR036427">
    <property type="entry name" value="Bromodomain-like_sf"/>
</dbReference>
<accession>A0ABQ8Y2F0</accession>
<feature type="compositionally biased region" description="Low complexity" evidence="3">
    <location>
        <begin position="560"/>
        <end position="582"/>
    </location>
</feature>
<name>A0ABQ8Y2F0_9EUKA</name>
<evidence type="ECO:0000313" key="6">
    <source>
        <dbReference type="EMBL" id="KAJ6238764.1"/>
    </source>
</evidence>
<evidence type="ECO:0000313" key="7">
    <source>
        <dbReference type="Proteomes" id="UP001150062"/>
    </source>
</evidence>
<dbReference type="PROSITE" id="PS50014">
    <property type="entry name" value="BROMODOMAIN_2"/>
    <property type="match status" value="1"/>
</dbReference>
<evidence type="ECO:0000256" key="3">
    <source>
        <dbReference type="SAM" id="MobiDB-lite"/>
    </source>
</evidence>
<dbReference type="PROSITE" id="PS51525">
    <property type="entry name" value="NET"/>
    <property type="match status" value="1"/>
</dbReference>